<comment type="caution">
    <text evidence="1">The sequence shown here is derived from an EMBL/GenBank/DDBJ whole genome shotgun (WGS) entry which is preliminary data.</text>
</comment>
<proteinExistence type="predicted"/>
<protein>
    <submittedName>
        <fullName evidence="1">Uncharacterized protein</fullName>
    </submittedName>
</protein>
<accession>A0ACD3RRN2</accession>
<keyword evidence="2" id="KW-1185">Reference proteome</keyword>
<name>A0ACD3RRN2_LARCR</name>
<dbReference type="EMBL" id="CM011675">
    <property type="protein sequence ID" value="TMS22110.1"/>
    <property type="molecule type" value="Genomic_DNA"/>
</dbReference>
<reference evidence="1" key="1">
    <citation type="submission" date="2018-11" db="EMBL/GenBank/DDBJ databases">
        <title>The sequence and de novo assembly of Larimichthys crocea genome using PacBio and Hi-C technologies.</title>
        <authorList>
            <person name="Xu P."/>
            <person name="Chen B."/>
            <person name="Zhou Z."/>
            <person name="Ke Q."/>
            <person name="Wu Y."/>
            <person name="Bai H."/>
            <person name="Pu F."/>
        </authorList>
    </citation>
    <scope>NUCLEOTIDE SEQUENCE</scope>
    <source>
        <tissue evidence="1">Muscle</tissue>
    </source>
</reference>
<organism evidence="1 2">
    <name type="scientific">Larimichthys crocea</name>
    <name type="common">Large yellow croaker</name>
    <name type="synonym">Pseudosciaena crocea</name>
    <dbReference type="NCBI Taxonomy" id="215358"/>
    <lineage>
        <taxon>Eukaryota</taxon>
        <taxon>Metazoa</taxon>
        <taxon>Chordata</taxon>
        <taxon>Craniata</taxon>
        <taxon>Vertebrata</taxon>
        <taxon>Euteleostomi</taxon>
        <taxon>Actinopterygii</taxon>
        <taxon>Neopterygii</taxon>
        <taxon>Teleostei</taxon>
        <taxon>Neoteleostei</taxon>
        <taxon>Acanthomorphata</taxon>
        <taxon>Eupercaria</taxon>
        <taxon>Sciaenidae</taxon>
        <taxon>Larimichthys</taxon>
    </lineage>
</organism>
<sequence>MKLGDETGVQTHLQEFNKEFAQCFFFDAEEKDRRKFKKNKVRDYTDSDSDCDEYDQEDRGLILRQNLAVVLLRFMRSGLKGRLLRVSLRTLRILSRDKKVLGPMVTDSALLTVAKLAGLTTC</sequence>
<evidence type="ECO:0000313" key="1">
    <source>
        <dbReference type="EMBL" id="TMS22110.1"/>
    </source>
</evidence>
<dbReference type="Proteomes" id="UP000793456">
    <property type="component" value="Chromosome II"/>
</dbReference>
<gene>
    <name evidence="1" type="ORF">E3U43_012375</name>
</gene>
<evidence type="ECO:0000313" key="2">
    <source>
        <dbReference type="Proteomes" id="UP000793456"/>
    </source>
</evidence>